<organism evidence="5 6">
    <name type="scientific">Ruminococcus flavefaciens</name>
    <dbReference type="NCBI Taxonomy" id="1265"/>
    <lineage>
        <taxon>Bacteria</taxon>
        <taxon>Bacillati</taxon>
        <taxon>Bacillota</taxon>
        <taxon>Clostridia</taxon>
        <taxon>Eubacteriales</taxon>
        <taxon>Oscillospiraceae</taxon>
        <taxon>Ruminococcus</taxon>
    </lineage>
</organism>
<evidence type="ECO:0000256" key="3">
    <source>
        <dbReference type="ARBA" id="ARBA00022829"/>
    </source>
</evidence>
<evidence type="ECO:0000313" key="6">
    <source>
        <dbReference type="Proteomes" id="UP000184394"/>
    </source>
</evidence>
<dbReference type="OrthoDB" id="9806226at2"/>
<protein>
    <submittedName>
        <fullName evidence="5">Segregation and condensation protein B</fullName>
    </submittedName>
</protein>
<keyword evidence="1" id="KW-0963">Cytoplasm</keyword>
<gene>
    <name evidence="5" type="ORF">SAMN04487860_103242</name>
</gene>
<keyword evidence="3" id="KW-0159">Chromosome partition</keyword>
<dbReference type="Pfam" id="PF04079">
    <property type="entry name" value="SMC_ScpB"/>
    <property type="match status" value="1"/>
</dbReference>
<dbReference type="PANTHER" id="PTHR34298:SF2">
    <property type="entry name" value="SEGREGATION AND CONDENSATION PROTEIN B"/>
    <property type="match status" value="1"/>
</dbReference>
<accession>A0A1M7I2H7</accession>
<dbReference type="InterPro" id="IPR036388">
    <property type="entry name" value="WH-like_DNA-bd_sf"/>
</dbReference>
<evidence type="ECO:0000313" key="5">
    <source>
        <dbReference type="EMBL" id="SHM34839.1"/>
    </source>
</evidence>
<dbReference type="GO" id="GO:0051304">
    <property type="term" value="P:chromosome separation"/>
    <property type="evidence" value="ECO:0007669"/>
    <property type="project" value="InterPro"/>
</dbReference>
<evidence type="ECO:0000256" key="2">
    <source>
        <dbReference type="ARBA" id="ARBA00022618"/>
    </source>
</evidence>
<dbReference type="PIRSF" id="PIRSF019345">
    <property type="entry name" value="ScpB"/>
    <property type="match status" value="1"/>
</dbReference>
<name>A0A1M7I2H7_RUMFL</name>
<proteinExistence type="predicted"/>
<dbReference type="GO" id="GO:0051301">
    <property type="term" value="P:cell division"/>
    <property type="evidence" value="ECO:0007669"/>
    <property type="project" value="UniProtKB-KW"/>
</dbReference>
<dbReference type="Gene3D" id="1.10.10.10">
    <property type="entry name" value="Winged helix-like DNA-binding domain superfamily/Winged helix DNA-binding domain"/>
    <property type="match status" value="2"/>
</dbReference>
<dbReference type="PANTHER" id="PTHR34298">
    <property type="entry name" value="SEGREGATION AND CONDENSATION PROTEIN B"/>
    <property type="match status" value="1"/>
</dbReference>
<evidence type="ECO:0000256" key="4">
    <source>
        <dbReference type="ARBA" id="ARBA00023306"/>
    </source>
</evidence>
<reference evidence="5 6" key="1">
    <citation type="submission" date="2016-11" db="EMBL/GenBank/DDBJ databases">
        <authorList>
            <person name="Jaros S."/>
            <person name="Januszkiewicz K."/>
            <person name="Wedrychowicz H."/>
        </authorList>
    </citation>
    <scope>NUCLEOTIDE SEQUENCE [LARGE SCALE GENOMIC DNA]</scope>
    <source>
        <strain evidence="5 6">Y1</strain>
    </source>
</reference>
<dbReference type="InterPro" id="IPR036390">
    <property type="entry name" value="WH_DNA-bd_sf"/>
</dbReference>
<dbReference type="EMBL" id="FRCT01000003">
    <property type="protein sequence ID" value="SHM34839.1"/>
    <property type="molecule type" value="Genomic_DNA"/>
</dbReference>
<dbReference type="Proteomes" id="UP000184394">
    <property type="component" value="Unassembled WGS sequence"/>
</dbReference>
<dbReference type="AlphaFoldDB" id="A0A1M7I2H7"/>
<dbReference type="RefSeq" id="WP_072949474.1">
    <property type="nucleotide sequence ID" value="NZ_FRCT01000003.1"/>
</dbReference>
<keyword evidence="2" id="KW-0132">Cell division</keyword>
<dbReference type="SUPFAM" id="SSF46785">
    <property type="entry name" value="Winged helix' DNA-binding domain"/>
    <property type="match status" value="2"/>
</dbReference>
<keyword evidence="4" id="KW-0131">Cell cycle</keyword>
<dbReference type="NCBIfam" id="TIGR00281">
    <property type="entry name" value="SMC-Scp complex subunit ScpB"/>
    <property type="match status" value="1"/>
</dbReference>
<dbReference type="InterPro" id="IPR005234">
    <property type="entry name" value="ScpB_csome_segregation"/>
</dbReference>
<sequence>MEIKEKLGAIEAILFASGEPIEIYRLSEASGVDAGTLPSMIRLLNERYEDYGSGICIKKFDSSYQMCTREDFSEQVRAALETKRSAPLSNAAMEALTIIAYNQPVSKGFVENVRGIDSSSVINNLVEKGLVEEAGRLDVPGKPIVYRTTSVFLRSFGLSSTADLPPLPGQSDLVLETEDEFIARETAETQQNTEN</sequence>
<evidence type="ECO:0000256" key="1">
    <source>
        <dbReference type="ARBA" id="ARBA00022490"/>
    </source>
</evidence>